<protein>
    <submittedName>
        <fullName evidence="1">Uncharacterized protein</fullName>
    </submittedName>
</protein>
<evidence type="ECO:0000313" key="1">
    <source>
        <dbReference type="EMBL" id="MPN63772.1"/>
    </source>
</evidence>
<dbReference type="AlphaFoldDB" id="A0A645JKJ8"/>
<sequence length="71" mass="7851">MDALLGSKPGMGRPALYGCRKGDKSGRRICRLAYVTAQIQHISLLCVELAVVCDGRAKAVALLRYRKQKLY</sequence>
<dbReference type="EMBL" id="VSSQ01143670">
    <property type="protein sequence ID" value="MPN63772.1"/>
    <property type="molecule type" value="Genomic_DNA"/>
</dbReference>
<proteinExistence type="predicted"/>
<gene>
    <name evidence="1" type="ORF">SDC9_211538</name>
</gene>
<accession>A0A645JKJ8</accession>
<reference evidence="1" key="1">
    <citation type="submission" date="2019-08" db="EMBL/GenBank/DDBJ databases">
        <authorList>
            <person name="Kucharzyk K."/>
            <person name="Murdoch R.W."/>
            <person name="Higgins S."/>
            <person name="Loffler F."/>
        </authorList>
    </citation>
    <scope>NUCLEOTIDE SEQUENCE</scope>
</reference>
<name>A0A645JKJ8_9ZZZZ</name>
<comment type="caution">
    <text evidence="1">The sequence shown here is derived from an EMBL/GenBank/DDBJ whole genome shotgun (WGS) entry which is preliminary data.</text>
</comment>
<organism evidence="1">
    <name type="scientific">bioreactor metagenome</name>
    <dbReference type="NCBI Taxonomy" id="1076179"/>
    <lineage>
        <taxon>unclassified sequences</taxon>
        <taxon>metagenomes</taxon>
        <taxon>ecological metagenomes</taxon>
    </lineage>
</organism>